<dbReference type="RefSeq" id="WP_219059191.1">
    <property type="nucleotide sequence ID" value="NZ_JAHBBH010000030.1"/>
</dbReference>
<gene>
    <name evidence="5" type="ORF">KIH79_09640</name>
</gene>
<evidence type="ECO:0000259" key="4">
    <source>
        <dbReference type="Pfam" id="PF03816"/>
    </source>
</evidence>
<dbReference type="PANTHER" id="PTHR33392:SF6">
    <property type="entry name" value="POLYISOPRENYL-TEICHOIC ACID--PEPTIDOGLYCAN TEICHOIC ACID TRANSFERASE TAGU"/>
    <property type="match status" value="1"/>
</dbReference>
<sequence>MAAHKLTTSDELPNLVWHRAGTPRHSLGYQVSHRAVTVVAMVLIAALTFVGTAAAAVWNDMSGTVKAQGVHSIVQDGKDDTENTLVDPYANEPIDILLIGQDTREGSANTAVGGAADDTQGLHNSDTTMVMQIAADRSYINLVSIPRDSMVDVPSCTTTNGEIAAQYYVRFNSIFANAYATGGDLASAASCTLKAVNSLTGMDIKNFMVVDFGGLVNMVDAIGGVDICVPVDTQDDTTQLDLKRGIHHLDGTQATQYARMRKGTGTDGSDIMRTTRQQYLIKRLVKTALSKNYVTQTGQLYQLAKAAIQSVQMSESLADVATLAGLAVSLKDFDTSRLYSQTVPIEADPLNPQATVVWATTADAMWKKLRDRKPLVETSTQSSGSSDSSGSSTDDSSSDASTDGTTDGSTDATDGSDTGDTSDAGSSDGATTGGADDGSTYNASTNTITTADGTLLDADTNGIIDPETGAITDPDTGQFMGLANRYIEVTYCQGIA</sequence>
<comment type="caution">
    <text evidence="5">The sequence shown here is derived from an EMBL/GenBank/DDBJ whole genome shotgun (WGS) entry which is preliminary data.</text>
</comment>
<accession>A0ABS6WGK3</accession>
<evidence type="ECO:0000256" key="1">
    <source>
        <dbReference type="ARBA" id="ARBA00006068"/>
    </source>
</evidence>
<keyword evidence="6" id="KW-1185">Reference proteome</keyword>
<name>A0ABS6WGK3_9BIFI</name>
<comment type="similarity">
    <text evidence="1">Belongs to the LytR/CpsA/Psr (LCP) family.</text>
</comment>
<protein>
    <submittedName>
        <fullName evidence="5">LCP family protein</fullName>
    </submittedName>
</protein>
<dbReference type="NCBIfam" id="TIGR00350">
    <property type="entry name" value="lytR_cpsA_psr"/>
    <property type="match status" value="1"/>
</dbReference>
<feature type="domain" description="Cell envelope-related transcriptional attenuator" evidence="4">
    <location>
        <begin position="124"/>
        <end position="288"/>
    </location>
</feature>
<feature type="transmembrane region" description="Helical" evidence="3">
    <location>
        <begin position="35"/>
        <end position="58"/>
    </location>
</feature>
<feature type="compositionally biased region" description="Low complexity" evidence="2">
    <location>
        <begin position="378"/>
        <end position="430"/>
    </location>
</feature>
<dbReference type="PANTHER" id="PTHR33392">
    <property type="entry name" value="POLYISOPRENYL-TEICHOIC ACID--PEPTIDOGLYCAN TEICHOIC ACID TRANSFERASE TAGU"/>
    <property type="match status" value="1"/>
</dbReference>
<dbReference type="InterPro" id="IPR050922">
    <property type="entry name" value="LytR/CpsA/Psr_CW_biosynth"/>
</dbReference>
<keyword evidence="3" id="KW-0472">Membrane</keyword>
<evidence type="ECO:0000313" key="5">
    <source>
        <dbReference type="EMBL" id="MBW3093174.1"/>
    </source>
</evidence>
<evidence type="ECO:0000313" key="6">
    <source>
        <dbReference type="Proteomes" id="UP000700815"/>
    </source>
</evidence>
<keyword evidence="3" id="KW-1133">Transmembrane helix</keyword>
<keyword evidence="3" id="KW-0812">Transmembrane</keyword>
<organism evidence="5 6">
    <name type="scientific">Bifidobacterium miconis</name>
    <dbReference type="NCBI Taxonomy" id="2834435"/>
    <lineage>
        <taxon>Bacteria</taxon>
        <taxon>Bacillati</taxon>
        <taxon>Actinomycetota</taxon>
        <taxon>Actinomycetes</taxon>
        <taxon>Bifidobacteriales</taxon>
        <taxon>Bifidobacteriaceae</taxon>
        <taxon>Bifidobacterium</taxon>
    </lineage>
</organism>
<dbReference type="Proteomes" id="UP000700815">
    <property type="component" value="Unassembled WGS sequence"/>
</dbReference>
<dbReference type="Pfam" id="PF03816">
    <property type="entry name" value="LytR_cpsA_psr"/>
    <property type="match status" value="1"/>
</dbReference>
<dbReference type="EMBL" id="JAHBBH010000030">
    <property type="protein sequence ID" value="MBW3093174.1"/>
    <property type="molecule type" value="Genomic_DNA"/>
</dbReference>
<dbReference type="InterPro" id="IPR004474">
    <property type="entry name" value="LytR_CpsA_psr"/>
</dbReference>
<feature type="region of interest" description="Disordered" evidence="2">
    <location>
        <begin position="372"/>
        <end position="442"/>
    </location>
</feature>
<proteinExistence type="inferred from homology"/>
<evidence type="ECO:0000256" key="3">
    <source>
        <dbReference type="SAM" id="Phobius"/>
    </source>
</evidence>
<evidence type="ECO:0000256" key="2">
    <source>
        <dbReference type="SAM" id="MobiDB-lite"/>
    </source>
</evidence>
<reference evidence="5 6" key="1">
    <citation type="submission" date="2021-05" db="EMBL/GenBank/DDBJ databases">
        <title>Phylogenetic classification of ten novel species belonging to the genus Bifidobacterium comprising B. colchicus sp. nov., B. abeli sp. nov., B. bicoloris sp. nov., B. guerezis sp. nov., B. rosaliae sp. nov., B. santillanensis sp. nov., B. argentati sp. nov., B. amazzoni sp. nov., B. pluviali sp. nov., and B. pinnaculum sp. nov.</title>
        <authorList>
            <person name="Lugli G.A."/>
            <person name="Ruiz Garcia L."/>
            <person name="Margolles A."/>
            <person name="Ventura M."/>
        </authorList>
    </citation>
    <scope>NUCLEOTIDE SEQUENCE [LARGE SCALE GENOMIC DNA]</scope>
    <source>
        <strain evidence="5 6">82T10</strain>
    </source>
</reference>